<feature type="region of interest" description="Disordered" evidence="1">
    <location>
        <begin position="1"/>
        <end position="44"/>
    </location>
</feature>
<dbReference type="EMBL" id="RFLX01000170">
    <property type="protein sequence ID" value="RMI13296.1"/>
    <property type="molecule type" value="Genomic_DNA"/>
</dbReference>
<feature type="compositionally biased region" description="Basic and acidic residues" evidence="1">
    <location>
        <begin position="13"/>
        <end position="44"/>
    </location>
</feature>
<dbReference type="InParanoid" id="A0A3A9IY28"/>
<dbReference type="Proteomes" id="UP000274097">
    <property type="component" value="Unassembled WGS sequence"/>
</dbReference>
<name>A0A3A9IY28_9PROT</name>
<evidence type="ECO:0000313" key="4">
    <source>
        <dbReference type="Proteomes" id="UP000274097"/>
    </source>
</evidence>
<protein>
    <recommendedName>
        <fullName evidence="6">Transposase</fullName>
    </recommendedName>
</protein>
<gene>
    <name evidence="2" type="ORF">D6Z83_28325</name>
    <name evidence="3" type="ORF">EBE87_28410</name>
</gene>
<evidence type="ECO:0000313" key="2">
    <source>
        <dbReference type="EMBL" id="RKJ96073.1"/>
    </source>
</evidence>
<evidence type="ECO:0000256" key="1">
    <source>
        <dbReference type="SAM" id="MobiDB-lite"/>
    </source>
</evidence>
<accession>A0A3A9IY28</accession>
<evidence type="ECO:0000313" key="5">
    <source>
        <dbReference type="Proteomes" id="UP000278036"/>
    </source>
</evidence>
<evidence type="ECO:0000313" key="3">
    <source>
        <dbReference type="EMBL" id="RMI13296.1"/>
    </source>
</evidence>
<dbReference type="Proteomes" id="UP000278036">
    <property type="component" value="Unassembled WGS sequence"/>
</dbReference>
<reference evidence="2 5" key="1">
    <citation type="submission" date="2018-09" db="EMBL/GenBank/DDBJ databases">
        <title>Roseomonas sp. nov., isolated from feces of Tibetan antelopes in the Qinghai-Tibet plateau, China.</title>
        <authorList>
            <person name="Tian Z."/>
        </authorList>
    </citation>
    <scope>NUCLEOTIDE SEQUENCE [LARGE SCALE GENOMIC DNA]</scope>
    <source>
        <strain evidence="3 4">Z23</strain>
        <strain evidence="2 5">Z24</strain>
    </source>
</reference>
<proteinExistence type="predicted"/>
<sequence>MARTLTDPHVALRRSDERPQGRSPDARRPAVRPPPDRDKGHNSDRFRQALTARGIEACMPSRRGRKRRIPHDRKLYRQRHRIENTFGRLQGSRHCLGLPHRHALWPLRPHLHVRHLPRSRRPLPDQ</sequence>
<dbReference type="AlphaFoldDB" id="A0A3A9IY28"/>
<organism evidence="2 5">
    <name type="scientific">Teichococcus wenyumeiae</name>
    <dbReference type="NCBI Taxonomy" id="2478470"/>
    <lineage>
        <taxon>Bacteria</taxon>
        <taxon>Pseudomonadati</taxon>
        <taxon>Pseudomonadota</taxon>
        <taxon>Alphaproteobacteria</taxon>
        <taxon>Acetobacterales</taxon>
        <taxon>Roseomonadaceae</taxon>
        <taxon>Roseomonas</taxon>
    </lineage>
</organism>
<dbReference type="EMBL" id="RAQU01000488">
    <property type="protein sequence ID" value="RKJ96073.1"/>
    <property type="molecule type" value="Genomic_DNA"/>
</dbReference>
<evidence type="ECO:0008006" key="6">
    <source>
        <dbReference type="Google" id="ProtNLM"/>
    </source>
</evidence>
<keyword evidence="4" id="KW-1185">Reference proteome</keyword>
<comment type="caution">
    <text evidence="2">The sequence shown here is derived from an EMBL/GenBank/DDBJ whole genome shotgun (WGS) entry which is preliminary data.</text>
</comment>